<comment type="subcellular location">
    <subcellularLocation>
        <location evidence="1">Cell membrane</location>
        <topology evidence="1">Multi-pass membrane protein</topology>
    </subcellularLocation>
</comment>
<dbReference type="PANTHER" id="PTHR33529">
    <property type="entry name" value="SLR0882 PROTEIN-RELATED"/>
    <property type="match status" value="1"/>
</dbReference>
<keyword evidence="5 6" id="KW-0472">Membrane</keyword>
<dbReference type="PANTHER" id="PTHR33529:SF2">
    <property type="entry name" value="LIPOPOLYSACCHARIDE EXPORT SYSTEM PERMEASE PROTEIN LPTG"/>
    <property type="match status" value="1"/>
</dbReference>
<dbReference type="InterPro" id="IPR005495">
    <property type="entry name" value="LptG/LptF_permease"/>
</dbReference>
<sequence length="354" mass="39702">MKILERYIGRTVAMSVVTVIMVISSLFLLIGFAGEFDKIGSSNYTFFMAVKYTLLLLPDRIYEFFPLATLLGSILGLGALANSSELVVIRSAGVSIFKIVAAIMKTALVLMAIAFIIGEVIAPPALQYAKLQQVKALSQNISLNTQYGLWARDSNTYIHVQRANNDGKLFDVHLYRLNEKYKLEQVLHAKTADYDGKNWQLKDIKQTDISQQKISVSHIASMEWKTLLDPELVSIVTFEPNKLSIWKLSSYINYLKDNGLETAQYELAFWSKVIMPFTIAAMVLLAVPYVFGSLRRTSVGQQILIGFLAGLVFFIANRLLGQMSIVYNFHPALGASVPTLLVFVGTFFLFRRRV</sequence>
<keyword evidence="4 6" id="KW-1133">Transmembrane helix</keyword>
<dbReference type="EMBL" id="UOFT01000012">
    <property type="protein sequence ID" value="VAW91672.1"/>
    <property type="molecule type" value="Genomic_DNA"/>
</dbReference>
<dbReference type="InterPro" id="IPR030923">
    <property type="entry name" value="LptG"/>
</dbReference>
<keyword evidence="3 6" id="KW-0812">Transmembrane</keyword>
<dbReference type="NCBIfam" id="TIGR04408">
    <property type="entry name" value="LptG_lptG"/>
    <property type="match status" value="1"/>
</dbReference>
<evidence type="ECO:0000256" key="1">
    <source>
        <dbReference type="ARBA" id="ARBA00004651"/>
    </source>
</evidence>
<evidence type="ECO:0000256" key="2">
    <source>
        <dbReference type="ARBA" id="ARBA00022475"/>
    </source>
</evidence>
<feature type="transmembrane region" description="Helical" evidence="6">
    <location>
        <begin position="273"/>
        <end position="291"/>
    </location>
</feature>
<evidence type="ECO:0000256" key="3">
    <source>
        <dbReference type="ARBA" id="ARBA00022692"/>
    </source>
</evidence>
<name>A0A3B0ZW74_9ZZZZ</name>
<keyword evidence="2" id="KW-1003">Cell membrane</keyword>
<dbReference type="GO" id="GO:0055085">
    <property type="term" value="P:transmembrane transport"/>
    <property type="evidence" value="ECO:0007669"/>
    <property type="project" value="InterPro"/>
</dbReference>
<feature type="transmembrane region" description="Helical" evidence="6">
    <location>
        <begin position="12"/>
        <end position="34"/>
    </location>
</feature>
<accession>A0A3B0ZW74</accession>
<organism evidence="7">
    <name type="scientific">hydrothermal vent metagenome</name>
    <dbReference type="NCBI Taxonomy" id="652676"/>
    <lineage>
        <taxon>unclassified sequences</taxon>
        <taxon>metagenomes</taxon>
        <taxon>ecological metagenomes</taxon>
    </lineage>
</organism>
<reference evidence="7" key="1">
    <citation type="submission" date="2018-06" db="EMBL/GenBank/DDBJ databases">
        <authorList>
            <person name="Zhirakovskaya E."/>
        </authorList>
    </citation>
    <scope>NUCLEOTIDE SEQUENCE</scope>
</reference>
<proteinExistence type="predicted"/>
<gene>
    <name evidence="7" type="ORF">MNBD_GAMMA23-1614</name>
</gene>
<dbReference type="GO" id="GO:0043190">
    <property type="term" value="C:ATP-binding cassette (ABC) transporter complex"/>
    <property type="evidence" value="ECO:0007669"/>
    <property type="project" value="InterPro"/>
</dbReference>
<dbReference type="GO" id="GO:0015920">
    <property type="term" value="P:lipopolysaccharide transport"/>
    <property type="evidence" value="ECO:0007669"/>
    <property type="project" value="TreeGrafter"/>
</dbReference>
<evidence type="ECO:0000256" key="5">
    <source>
        <dbReference type="ARBA" id="ARBA00023136"/>
    </source>
</evidence>
<protein>
    <submittedName>
        <fullName evidence="7">Lipopolysaccharide export system permease protein LptG</fullName>
    </submittedName>
</protein>
<feature type="transmembrane region" description="Helical" evidence="6">
    <location>
        <begin position="332"/>
        <end position="350"/>
    </location>
</feature>
<evidence type="ECO:0000313" key="7">
    <source>
        <dbReference type="EMBL" id="VAW91672.1"/>
    </source>
</evidence>
<feature type="transmembrane region" description="Helical" evidence="6">
    <location>
        <begin position="64"/>
        <end position="83"/>
    </location>
</feature>
<evidence type="ECO:0000256" key="4">
    <source>
        <dbReference type="ARBA" id="ARBA00022989"/>
    </source>
</evidence>
<dbReference type="Pfam" id="PF03739">
    <property type="entry name" value="LptF_LptG"/>
    <property type="match status" value="1"/>
</dbReference>
<evidence type="ECO:0000256" key="6">
    <source>
        <dbReference type="SAM" id="Phobius"/>
    </source>
</evidence>
<dbReference type="AlphaFoldDB" id="A0A3B0ZW74"/>
<feature type="transmembrane region" description="Helical" evidence="6">
    <location>
        <begin position="303"/>
        <end position="320"/>
    </location>
</feature>
<feature type="transmembrane region" description="Helical" evidence="6">
    <location>
        <begin position="95"/>
        <end position="117"/>
    </location>
</feature>